<feature type="coiled-coil region" evidence="12">
    <location>
        <begin position="30"/>
        <end position="57"/>
    </location>
</feature>
<organism evidence="14">
    <name type="scientific">Perkinsus marinus (strain ATCC 50983 / TXsc)</name>
    <dbReference type="NCBI Taxonomy" id="423536"/>
    <lineage>
        <taxon>Eukaryota</taxon>
        <taxon>Sar</taxon>
        <taxon>Alveolata</taxon>
        <taxon>Perkinsozoa</taxon>
        <taxon>Perkinsea</taxon>
        <taxon>Perkinsida</taxon>
        <taxon>Perkinsidae</taxon>
        <taxon>Perkinsus</taxon>
    </lineage>
</organism>
<reference evidence="13 14" key="1">
    <citation type="submission" date="2008-07" db="EMBL/GenBank/DDBJ databases">
        <authorList>
            <person name="El-Sayed N."/>
            <person name="Caler E."/>
            <person name="Inman J."/>
            <person name="Amedeo P."/>
            <person name="Hass B."/>
            <person name="Wortman J."/>
        </authorList>
    </citation>
    <scope>NUCLEOTIDE SEQUENCE [LARGE SCALE GENOMIC DNA]</scope>
    <source>
        <strain evidence="14">ATCC 50983 / TXsc</strain>
    </source>
</reference>
<evidence type="ECO:0000256" key="10">
    <source>
        <dbReference type="ARBA" id="ARBA00044754"/>
    </source>
</evidence>
<gene>
    <name evidence="13" type="ORF">Pmar_PMAR017113</name>
</gene>
<keyword evidence="14" id="KW-1185">Reference proteome</keyword>
<evidence type="ECO:0000256" key="2">
    <source>
        <dbReference type="ARBA" id="ARBA00004611"/>
    </source>
</evidence>
<evidence type="ECO:0000256" key="11">
    <source>
        <dbReference type="ARBA" id="ARBA00044800"/>
    </source>
</evidence>
<evidence type="ECO:0000313" key="13">
    <source>
        <dbReference type="EMBL" id="EER00255.1"/>
    </source>
</evidence>
<evidence type="ECO:0000256" key="1">
    <source>
        <dbReference type="ARBA" id="ARBA00003029"/>
    </source>
</evidence>
<accession>C5LSL4</accession>
<feature type="coiled-coil region" evidence="12">
    <location>
        <begin position="88"/>
        <end position="140"/>
    </location>
</feature>
<dbReference type="GeneID" id="9049997"/>
<evidence type="ECO:0000256" key="6">
    <source>
        <dbReference type="ARBA" id="ARBA00023054"/>
    </source>
</evidence>
<evidence type="ECO:0000256" key="12">
    <source>
        <dbReference type="SAM" id="Coils"/>
    </source>
</evidence>
<evidence type="ECO:0000256" key="5">
    <source>
        <dbReference type="ARBA" id="ARBA00022846"/>
    </source>
</evidence>
<evidence type="ECO:0000256" key="7">
    <source>
        <dbReference type="ARBA" id="ARBA00023069"/>
    </source>
</evidence>
<evidence type="ECO:0000256" key="9">
    <source>
        <dbReference type="ARBA" id="ARBA00023273"/>
    </source>
</evidence>
<evidence type="ECO:0000256" key="3">
    <source>
        <dbReference type="ARBA" id="ARBA00011248"/>
    </source>
</evidence>
<keyword evidence="5" id="KW-0282">Flagellum</keyword>
<keyword evidence="7" id="KW-0969">Cilium</keyword>
<dbReference type="OrthoDB" id="10264405at2759"/>
<evidence type="ECO:0000256" key="8">
    <source>
        <dbReference type="ARBA" id="ARBA00023212"/>
    </source>
</evidence>
<comment type="subunit">
    <text evidence="3">Component of the nexin-dynein regulatory complex (N-DRC).</text>
</comment>
<dbReference type="Proteomes" id="UP000007800">
    <property type="component" value="Unassembled WGS sequence"/>
</dbReference>
<dbReference type="OMA" id="EAMAFEF"/>
<comment type="function">
    <text evidence="1">Component of the nexin-dynein regulatory complex (N-DRC), a key regulator of ciliary/flagellar motility which maintains the alignment and integrity of the distal axoneme and regulates microtubule sliding in motile axonemes.</text>
</comment>
<dbReference type="PANTHER" id="PTHR28656:SF1">
    <property type="entry name" value="COILED-COIL DOMAIN-CONTAINING PROTEIN 153"/>
    <property type="match status" value="1"/>
</dbReference>
<evidence type="ECO:0000256" key="4">
    <source>
        <dbReference type="ARBA" id="ARBA00022490"/>
    </source>
</evidence>
<protein>
    <recommendedName>
        <fullName evidence="11">Dynein regulatory complex protein 12</fullName>
    </recommendedName>
</protein>
<comment type="subcellular location">
    <subcellularLocation>
        <location evidence="2">Cytoplasm</location>
        <location evidence="2">Cytoskeleton</location>
        <location evidence="2">Flagellum axoneme</location>
    </subcellularLocation>
</comment>
<keyword evidence="6 12" id="KW-0175">Coiled coil</keyword>
<proteinExistence type="inferred from homology"/>
<keyword evidence="4" id="KW-0963">Cytoplasm</keyword>
<evidence type="ECO:0000313" key="14">
    <source>
        <dbReference type="Proteomes" id="UP000007800"/>
    </source>
</evidence>
<dbReference type="PANTHER" id="PTHR28656">
    <property type="entry name" value="COILED-COIL DOMAIN-CONTAINING PROTEIN 153"/>
    <property type="match status" value="1"/>
</dbReference>
<dbReference type="EMBL" id="GG685191">
    <property type="protein sequence ID" value="EER00255.1"/>
    <property type="molecule type" value="Genomic_DNA"/>
</dbReference>
<dbReference type="InterPro" id="IPR033585">
    <property type="entry name" value="DRC12-like"/>
</dbReference>
<dbReference type="RefSeq" id="XP_002767537.1">
    <property type="nucleotide sequence ID" value="XM_002767491.1"/>
</dbReference>
<keyword evidence="8" id="KW-0206">Cytoskeleton</keyword>
<sequence length="230" mass="26822">MPPKKAPPKKDGAADEKDYDLENFMLQKRLEVIQHRIQLKEEVIAECQEKMEEQRKRKGIVCQRIAAAAMLLNVGFSADLESQSKRELERREEVLAEMTRQFNEMQNSFTDRIVDLKEQVKRAQEDIVEVENMKETTRREKDDEIARKDETIRQLTLKMEAMAFEFGDMLKEVLDKMSQRIEVTHSGWSQTVRADVDEAVAPFTKQPLISRLREFELVAHGDIPLDDKAE</sequence>
<dbReference type="InParanoid" id="C5LSL4"/>
<comment type="similarity">
    <text evidence="10">Belongs to the DRC12 family.</text>
</comment>
<keyword evidence="9" id="KW-0966">Cell projection</keyword>
<name>C5LSL4_PERM5</name>
<dbReference type="AlphaFoldDB" id="C5LSL4"/>